<dbReference type="GO" id="GO:0034703">
    <property type="term" value="C:cation channel complex"/>
    <property type="evidence" value="ECO:0007669"/>
    <property type="project" value="TreeGrafter"/>
</dbReference>
<feature type="transmembrane region" description="Helical" evidence="8">
    <location>
        <begin position="187"/>
        <end position="206"/>
    </location>
</feature>
<dbReference type="Pfam" id="PF00520">
    <property type="entry name" value="Ion_trans"/>
    <property type="match status" value="1"/>
</dbReference>
<dbReference type="OrthoDB" id="2373987at2759"/>
<sequence>MRNINFLPFSVVIVAAKCSFYRSRNIPLFRQGQQNQIFCYRKIMLIALRKLPSLLFLYDTSTYFFKNRRSNIEICYDIRIFQDMPLNLTQLFEIDYFEIFEQNCCEIFTQKKIRHLFVAHSNCQQKIVEIWYTGVRKISKMNPLTIMLLILLHIILLPMSSIFFIILPKSKPGRFMTLPCVKFISHFASYLIFVGMIVSSFFKFPIHENAHNFLDLFPRFNESFHKYTDRNDLSVHIDFENFFIRENKPTGLEITISVWIIGQTWHEIKQLMTYGIYDYFYSSTNTFNLCMNVLYLSSFGLKYHTMLVVSDYLQLIGNDEFWTKVDRLNSTDKFAQKEVYNVFYWLNSDRFYWQNLDPINLSEGLFAIANIFTFTRLCFYLSANQQLGPLQITLGKMINDILKFIVIFAVIFASFVFGLNNLYWYYNADVREAVEITRHYNSEDPEHPYSTKAEEAFGSLGRAFMTLFFALYTIGDSTDTLISPFENNLTVSIGYLLFGFFHIANITIMINMLIAMMTKSFEDIISNDFTLKRL</sequence>
<protein>
    <submittedName>
        <fullName evidence="10">Short transient receptor potential channel 3-like</fullName>
    </submittedName>
</protein>
<feature type="transmembrane region" description="Helical" evidence="8">
    <location>
        <begin position="404"/>
        <end position="426"/>
    </location>
</feature>
<evidence type="ECO:0000256" key="6">
    <source>
        <dbReference type="ARBA" id="ARBA00023136"/>
    </source>
</evidence>
<dbReference type="Proteomes" id="UP000276133">
    <property type="component" value="Unassembled WGS sequence"/>
</dbReference>
<feature type="domain" description="Ion transport" evidence="9">
    <location>
        <begin position="238"/>
        <end position="524"/>
    </location>
</feature>
<comment type="subcellular location">
    <subcellularLocation>
        <location evidence="1">Membrane</location>
        <topology evidence="1">Multi-pass membrane protein</topology>
    </subcellularLocation>
</comment>
<evidence type="ECO:0000313" key="11">
    <source>
        <dbReference type="Proteomes" id="UP000276133"/>
    </source>
</evidence>
<gene>
    <name evidence="10" type="ORF">BpHYR1_010750</name>
</gene>
<dbReference type="STRING" id="10195.A0A3M7QT03"/>
<dbReference type="AlphaFoldDB" id="A0A3M7QT03"/>
<evidence type="ECO:0000256" key="3">
    <source>
        <dbReference type="ARBA" id="ARBA00022692"/>
    </source>
</evidence>
<keyword evidence="6 8" id="KW-0472">Membrane</keyword>
<accession>A0A3M7QT03</accession>
<feature type="transmembrane region" description="Helical" evidence="8">
    <location>
        <begin position="146"/>
        <end position="167"/>
    </location>
</feature>
<keyword evidence="7" id="KW-0407">Ion channel</keyword>
<reference evidence="10 11" key="1">
    <citation type="journal article" date="2018" name="Sci. Rep.">
        <title>Genomic signatures of local adaptation to the degree of environmental predictability in rotifers.</title>
        <authorList>
            <person name="Franch-Gras L."/>
            <person name="Hahn C."/>
            <person name="Garcia-Roger E.M."/>
            <person name="Carmona M.J."/>
            <person name="Serra M."/>
            <person name="Gomez A."/>
        </authorList>
    </citation>
    <scope>NUCLEOTIDE SEQUENCE [LARGE SCALE GENOMIC DNA]</scope>
    <source>
        <strain evidence="10">HYR1</strain>
    </source>
</reference>
<keyword evidence="2" id="KW-0813">Transport</keyword>
<name>A0A3M7QT03_BRAPC</name>
<dbReference type="GO" id="GO:0070679">
    <property type="term" value="F:inositol 1,4,5 trisphosphate binding"/>
    <property type="evidence" value="ECO:0007669"/>
    <property type="project" value="TreeGrafter"/>
</dbReference>
<dbReference type="GO" id="GO:0005886">
    <property type="term" value="C:plasma membrane"/>
    <property type="evidence" value="ECO:0007669"/>
    <property type="project" value="TreeGrafter"/>
</dbReference>
<evidence type="ECO:0000256" key="4">
    <source>
        <dbReference type="ARBA" id="ARBA00022989"/>
    </source>
</evidence>
<evidence type="ECO:0000256" key="8">
    <source>
        <dbReference type="SAM" id="Phobius"/>
    </source>
</evidence>
<dbReference type="EMBL" id="REGN01005186">
    <property type="protein sequence ID" value="RNA14452.1"/>
    <property type="molecule type" value="Genomic_DNA"/>
</dbReference>
<dbReference type="GO" id="GO:0051480">
    <property type="term" value="P:regulation of cytosolic calcium ion concentration"/>
    <property type="evidence" value="ECO:0007669"/>
    <property type="project" value="TreeGrafter"/>
</dbReference>
<evidence type="ECO:0000256" key="1">
    <source>
        <dbReference type="ARBA" id="ARBA00004141"/>
    </source>
</evidence>
<dbReference type="GO" id="GO:0015279">
    <property type="term" value="F:store-operated calcium channel activity"/>
    <property type="evidence" value="ECO:0007669"/>
    <property type="project" value="TreeGrafter"/>
</dbReference>
<dbReference type="PANTHER" id="PTHR10117">
    <property type="entry name" value="TRANSIENT RECEPTOR POTENTIAL CHANNEL"/>
    <property type="match status" value="1"/>
</dbReference>
<evidence type="ECO:0000313" key="10">
    <source>
        <dbReference type="EMBL" id="RNA14452.1"/>
    </source>
</evidence>
<proteinExistence type="predicted"/>
<organism evidence="10 11">
    <name type="scientific">Brachionus plicatilis</name>
    <name type="common">Marine rotifer</name>
    <name type="synonym">Brachionus muelleri</name>
    <dbReference type="NCBI Taxonomy" id="10195"/>
    <lineage>
        <taxon>Eukaryota</taxon>
        <taxon>Metazoa</taxon>
        <taxon>Spiralia</taxon>
        <taxon>Gnathifera</taxon>
        <taxon>Rotifera</taxon>
        <taxon>Eurotatoria</taxon>
        <taxon>Monogononta</taxon>
        <taxon>Pseudotrocha</taxon>
        <taxon>Ploima</taxon>
        <taxon>Brachionidae</taxon>
        <taxon>Brachionus</taxon>
    </lineage>
</organism>
<keyword evidence="10" id="KW-0675">Receptor</keyword>
<dbReference type="InterPro" id="IPR005821">
    <property type="entry name" value="Ion_trans_dom"/>
</dbReference>
<keyword evidence="11" id="KW-1185">Reference proteome</keyword>
<evidence type="ECO:0000256" key="7">
    <source>
        <dbReference type="ARBA" id="ARBA00023303"/>
    </source>
</evidence>
<evidence type="ECO:0000259" key="9">
    <source>
        <dbReference type="Pfam" id="PF00520"/>
    </source>
</evidence>
<dbReference type="Gene3D" id="1.10.287.70">
    <property type="match status" value="1"/>
</dbReference>
<dbReference type="PANTHER" id="PTHR10117:SF54">
    <property type="entry name" value="TRANSIENT RECEPTOR POTENTIAL-GAMMA PROTEIN"/>
    <property type="match status" value="1"/>
</dbReference>
<keyword evidence="3 8" id="KW-0812">Transmembrane</keyword>
<dbReference type="InterPro" id="IPR002153">
    <property type="entry name" value="TRPC_channel"/>
</dbReference>
<keyword evidence="5" id="KW-0406">Ion transport</keyword>
<comment type="caution">
    <text evidence="10">The sequence shown here is derived from an EMBL/GenBank/DDBJ whole genome shotgun (WGS) entry which is preliminary data.</text>
</comment>
<evidence type="ECO:0000256" key="5">
    <source>
        <dbReference type="ARBA" id="ARBA00023065"/>
    </source>
</evidence>
<feature type="transmembrane region" description="Helical" evidence="8">
    <location>
        <begin position="493"/>
        <end position="514"/>
    </location>
</feature>
<keyword evidence="4 8" id="KW-1133">Transmembrane helix</keyword>
<evidence type="ECO:0000256" key="2">
    <source>
        <dbReference type="ARBA" id="ARBA00022448"/>
    </source>
</evidence>